<evidence type="ECO:0000313" key="2">
    <source>
        <dbReference type="EMBL" id="GBG00135.1"/>
    </source>
</evidence>
<reference evidence="2 3" key="1">
    <citation type="journal article" date="2018" name="Sci. Rep.">
        <title>Raphidocelis subcapitata (=Pseudokirchneriella subcapitata) provides an insight into genome evolution and environmental adaptations in the Sphaeropleales.</title>
        <authorList>
            <person name="Suzuki S."/>
            <person name="Yamaguchi H."/>
            <person name="Nakajima N."/>
            <person name="Kawachi M."/>
        </authorList>
    </citation>
    <scope>NUCLEOTIDE SEQUENCE [LARGE SCALE GENOMIC DNA]</scope>
    <source>
        <strain evidence="2 3">NIES-35</strain>
    </source>
</reference>
<dbReference type="InParanoid" id="A0A2V0PK09"/>
<dbReference type="InterPro" id="IPR010865">
    <property type="entry name" value="DUF1499"/>
</dbReference>
<name>A0A2V0PK09_9CHLO</name>
<sequence>MALACHQRAGAVRAPIGSRNQGRALRVVCSAQGQGEGQESRRQVLLKSVNVGVIAALFTWGAAPRPSNLGVIDYGGGARTLGLCPPTPNCISTAEELNDIGHYAPPLTYNPQDGRGSKGPATQAQAMDELAEAVANLKPDKFTPTIVKRTEDYLYAEYESPTFGFIDDVEFYFPAGDFSRVEYRSASTAPQSTFAPTPIAATRGTRSAAVPGTAFSRSSWGCACASGKSGSSRAPASAPGSAIAGSWQARRTGAPLPRPRAPAGSGSAALNGLRPRIDRAVVS</sequence>
<feature type="compositionally biased region" description="Low complexity" evidence="1">
    <location>
        <begin position="229"/>
        <end position="255"/>
    </location>
</feature>
<gene>
    <name evidence="2" type="ORF">Rsub_12746</name>
</gene>
<dbReference type="PANTHER" id="PTHR34801">
    <property type="entry name" value="EXPRESSED PROTEIN"/>
    <property type="match status" value="1"/>
</dbReference>
<evidence type="ECO:0000313" key="3">
    <source>
        <dbReference type="Proteomes" id="UP000247498"/>
    </source>
</evidence>
<dbReference type="FunCoup" id="A0A2V0PK09">
    <property type="interactions" value="225"/>
</dbReference>
<feature type="region of interest" description="Disordered" evidence="1">
    <location>
        <begin position="229"/>
        <end position="283"/>
    </location>
</feature>
<dbReference type="EMBL" id="BDRX01000194">
    <property type="protein sequence ID" value="GBG00135.1"/>
    <property type="molecule type" value="Genomic_DNA"/>
</dbReference>
<keyword evidence="3" id="KW-1185">Reference proteome</keyword>
<dbReference type="AlphaFoldDB" id="A0A2V0PK09"/>
<dbReference type="PANTHER" id="PTHR34801:SF2">
    <property type="entry name" value="EXPRESSED PROTEIN"/>
    <property type="match status" value="1"/>
</dbReference>
<protein>
    <submittedName>
        <fullName evidence="2">Uncharacterized protein</fullName>
    </submittedName>
</protein>
<evidence type="ECO:0000256" key="1">
    <source>
        <dbReference type="SAM" id="MobiDB-lite"/>
    </source>
</evidence>
<proteinExistence type="predicted"/>
<accession>A0A2V0PK09</accession>
<dbReference type="Proteomes" id="UP000247498">
    <property type="component" value="Unassembled WGS sequence"/>
</dbReference>
<comment type="caution">
    <text evidence="2">The sequence shown here is derived from an EMBL/GenBank/DDBJ whole genome shotgun (WGS) entry which is preliminary data.</text>
</comment>
<organism evidence="2 3">
    <name type="scientific">Raphidocelis subcapitata</name>
    <dbReference type="NCBI Taxonomy" id="307507"/>
    <lineage>
        <taxon>Eukaryota</taxon>
        <taxon>Viridiplantae</taxon>
        <taxon>Chlorophyta</taxon>
        <taxon>core chlorophytes</taxon>
        <taxon>Chlorophyceae</taxon>
        <taxon>CS clade</taxon>
        <taxon>Sphaeropleales</taxon>
        <taxon>Selenastraceae</taxon>
        <taxon>Raphidocelis</taxon>
    </lineage>
</organism>
<dbReference type="OrthoDB" id="41501at2759"/>
<dbReference type="Pfam" id="PF07386">
    <property type="entry name" value="DUF1499"/>
    <property type="match status" value="1"/>
</dbReference>